<evidence type="ECO:0000256" key="8">
    <source>
        <dbReference type="SAM" id="Phobius"/>
    </source>
</evidence>
<keyword evidence="3 9" id="KW-0808">Transferase</keyword>
<evidence type="ECO:0000256" key="1">
    <source>
        <dbReference type="ARBA" id="ARBA00004141"/>
    </source>
</evidence>
<dbReference type="KEGG" id="mhd:Marky_1446"/>
<gene>
    <name evidence="9" type="ordered locus">Marky_1446</name>
</gene>
<dbReference type="CDD" id="cd06852">
    <property type="entry name" value="GT_MraY"/>
    <property type="match status" value="1"/>
</dbReference>
<evidence type="ECO:0000313" key="9">
    <source>
        <dbReference type="EMBL" id="AEB12181.1"/>
    </source>
</evidence>
<dbReference type="Proteomes" id="UP000007030">
    <property type="component" value="Chromosome"/>
</dbReference>
<reference evidence="9 10" key="1">
    <citation type="journal article" date="2012" name="Stand. Genomic Sci.">
        <title>Complete genome sequence of the aerobic, heterotroph Marinithermus hydrothermalis type strain (T1(T)) from a deep-sea hydrothermal vent chimney.</title>
        <authorList>
            <person name="Copeland A."/>
            <person name="Gu W."/>
            <person name="Yasawong M."/>
            <person name="Lapidus A."/>
            <person name="Lucas S."/>
            <person name="Deshpande S."/>
            <person name="Pagani I."/>
            <person name="Tapia R."/>
            <person name="Cheng J.F."/>
            <person name="Goodwin L.A."/>
            <person name="Pitluck S."/>
            <person name="Liolios K."/>
            <person name="Ivanova N."/>
            <person name="Mavromatis K."/>
            <person name="Mikhailova N."/>
            <person name="Pati A."/>
            <person name="Chen A."/>
            <person name="Palaniappan K."/>
            <person name="Land M."/>
            <person name="Pan C."/>
            <person name="Brambilla E.M."/>
            <person name="Rohde M."/>
            <person name="Tindall B.J."/>
            <person name="Sikorski J."/>
            <person name="Goker M."/>
            <person name="Detter J.C."/>
            <person name="Bristow J."/>
            <person name="Eisen J.A."/>
            <person name="Markowitz V."/>
            <person name="Hugenholtz P."/>
            <person name="Kyrpides N.C."/>
            <person name="Klenk H.P."/>
            <person name="Woyke T."/>
        </authorList>
    </citation>
    <scope>NUCLEOTIDE SEQUENCE [LARGE SCALE GENOMIC DNA]</scope>
    <source>
        <strain evidence="10">DSM 14884 / JCM 11576 / T1</strain>
    </source>
</reference>
<evidence type="ECO:0000256" key="7">
    <source>
        <dbReference type="PIRSR" id="PIRSR600715-1"/>
    </source>
</evidence>
<feature type="binding site" evidence="7">
    <location>
        <position position="194"/>
    </location>
    <ligand>
        <name>Mg(2+)</name>
        <dbReference type="ChEBI" id="CHEBI:18420"/>
    </ligand>
</feature>
<dbReference type="InterPro" id="IPR018480">
    <property type="entry name" value="PNAcMuramoyl-5peptid_Trfase_CS"/>
</dbReference>
<feature type="transmembrane region" description="Helical" evidence="8">
    <location>
        <begin position="126"/>
        <end position="146"/>
    </location>
</feature>
<keyword evidence="6 8" id="KW-0472">Membrane</keyword>
<keyword evidence="7" id="KW-0460">Magnesium</keyword>
<keyword evidence="10" id="KW-1185">Reference proteome</keyword>
<keyword evidence="4 8" id="KW-0812">Transmembrane</keyword>
<keyword evidence="5 8" id="KW-1133">Transmembrane helix</keyword>
<dbReference type="HOGENOM" id="CLU_023982_0_1_0"/>
<feature type="binding site" evidence="7">
    <location>
        <position position="144"/>
    </location>
    <ligand>
        <name>Mg(2+)</name>
        <dbReference type="ChEBI" id="CHEBI:18420"/>
    </ligand>
</feature>
<dbReference type="InterPro" id="IPR003524">
    <property type="entry name" value="PNAcMuramoyl-5peptid_Trfase"/>
</dbReference>
<dbReference type="PROSITE" id="PS01348">
    <property type="entry name" value="MRAY_2"/>
    <property type="match status" value="1"/>
</dbReference>
<accession>F2NML1</accession>
<dbReference type="GO" id="GO:0008963">
    <property type="term" value="F:phospho-N-acetylmuramoyl-pentapeptide-transferase activity"/>
    <property type="evidence" value="ECO:0007669"/>
    <property type="project" value="InterPro"/>
</dbReference>
<dbReference type="AlphaFoldDB" id="F2NML1"/>
<evidence type="ECO:0000256" key="4">
    <source>
        <dbReference type="ARBA" id="ARBA00022692"/>
    </source>
</evidence>
<feature type="transmembrane region" description="Helical" evidence="8">
    <location>
        <begin position="103"/>
        <end position="119"/>
    </location>
</feature>
<feature type="transmembrane region" description="Helical" evidence="8">
    <location>
        <begin position="190"/>
        <end position="209"/>
    </location>
</feature>
<comment type="similarity">
    <text evidence="2">Belongs to the glycosyltransferase 4 family. MraY subfamily.</text>
</comment>
<dbReference type="PANTHER" id="PTHR22926">
    <property type="entry name" value="PHOSPHO-N-ACETYLMURAMOYL-PENTAPEPTIDE-TRANSFERASE"/>
    <property type="match status" value="1"/>
</dbReference>
<comment type="subcellular location">
    <subcellularLocation>
        <location evidence="1">Membrane</location>
        <topology evidence="1">Multi-pass membrane protein</topology>
    </subcellularLocation>
</comment>
<evidence type="ECO:0000256" key="3">
    <source>
        <dbReference type="ARBA" id="ARBA00022679"/>
    </source>
</evidence>
<dbReference type="STRING" id="869210.Marky_1446"/>
<feature type="transmembrane region" description="Helical" evidence="8">
    <location>
        <begin position="265"/>
        <end position="284"/>
    </location>
</feature>
<evidence type="ECO:0000256" key="6">
    <source>
        <dbReference type="ARBA" id="ARBA00023136"/>
    </source>
</evidence>
<evidence type="ECO:0000313" key="10">
    <source>
        <dbReference type="Proteomes" id="UP000007030"/>
    </source>
</evidence>
<dbReference type="GO" id="GO:0044038">
    <property type="term" value="P:cell wall macromolecule biosynthetic process"/>
    <property type="evidence" value="ECO:0007669"/>
    <property type="project" value="TreeGrafter"/>
</dbReference>
<dbReference type="GO" id="GO:0046872">
    <property type="term" value="F:metal ion binding"/>
    <property type="evidence" value="ECO:0007669"/>
    <property type="project" value="UniProtKB-KW"/>
</dbReference>
<evidence type="ECO:0000256" key="5">
    <source>
        <dbReference type="ARBA" id="ARBA00022989"/>
    </source>
</evidence>
<sequence>MSIATALALSWFLVGMQVSLMRSLRWGKAVRAEGPKAHLEKAGTSSMGGVAFTLAATLVYLLTPDDGLRSVWLLAMGYGLLGLADDLGGLWGRPLKAREKLPLQFMMAAVFAAYALREVSYTPYPALDFVLIVLAVVGAANALNFTDGLDGLAATVSVVLLLPFSHTILAQSFIGALLGFLWHNAPKAKIFMGDAGSQLLGALIAGVFILEGKLWYLPLAAIVPVLEVLSVVVQVVYFRRTGRRILKMSPLHHHFELSGWEEPKIVFRFAVLTALATALAAGLWGGV</sequence>
<name>F2NML1_MARHT</name>
<dbReference type="eggNOG" id="COG0472">
    <property type="taxonomic scope" value="Bacteria"/>
</dbReference>
<feature type="transmembrane region" description="Helical" evidence="8">
    <location>
        <begin position="42"/>
        <end position="63"/>
    </location>
</feature>
<keyword evidence="7" id="KW-0479">Metal-binding</keyword>
<proteinExistence type="inferred from homology"/>
<dbReference type="GO" id="GO:0071555">
    <property type="term" value="P:cell wall organization"/>
    <property type="evidence" value="ECO:0007669"/>
    <property type="project" value="TreeGrafter"/>
</dbReference>
<comment type="cofactor">
    <cofactor evidence="7">
        <name>Mg(2+)</name>
        <dbReference type="ChEBI" id="CHEBI:18420"/>
    </cofactor>
</comment>
<feature type="transmembrane region" description="Helical" evidence="8">
    <location>
        <begin position="215"/>
        <end position="238"/>
    </location>
</feature>
<protein>
    <submittedName>
        <fullName evidence="9">Glycosyl transferase family 4</fullName>
    </submittedName>
</protein>
<evidence type="ECO:0000256" key="2">
    <source>
        <dbReference type="ARBA" id="ARBA00005583"/>
    </source>
</evidence>
<feature type="transmembrane region" description="Helical" evidence="8">
    <location>
        <begin position="152"/>
        <end position="178"/>
    </location>
</feature>
<feature type="transmembrane region" description="Helical" evidence="8">
    <location>
        <begin position="70"/>
        <end position="91"/>
    </location>
</feature>
<dbReference type="EMBL" id="CP002630">
    <property type="protein sequence ID" value="AEB12181.1"/>
    <property type="molecule type" value="Genomic_DNA"/>
</dbReference>
<dbReference type="Pfam" id="PF00953">
    <property type="entry name" value="Glycos_transf_4"/>
    <property type="match status" value="1"/>
</dbReference>
<dbReference type="InterPro" id="IPR000715">
    <property type="entry name" value="Glycosyl_transferase_4"/>
</dbReference>
<dbReference type="GO" id="GO:0005886">
    <property type="term" value="C:plasma membrane"/>
    <property type="evidence" value="ECO:0007669"/>
    <property type="project" value="TreeGrafter"/>
</dbReference>
<organism evidence="9 10">
    <name type="scientific">Marinithermus hydrothermalis (strain DSM 14884 / JCM 11576 / T1)</name>
    <dbReference type="NCBI Taxonomy" id="869210"/>
    <lineage>
        <taxon>Bacteria</taxon>
        <taxon>Thermotogati</taxon>
        <taxon>Deinococcota</taxon>
        <taxon>Deinococci</taxon>
        <taxon>Thermales</taxon>
        <taxon>Thermaceae</taxon>
        <taxon>Marinithermus</taxon>
    </lineage>
</organism>
<dbReference type="PANTHER" id="PTHR22926:SF5">
    <property type="entry name" value="PHOSPHO-N-ACETYLMURAMOYL-PENTAPEPTIDE-TRANSFERASE HOMOLOG"/>
    <property type="match status" value="1"/>
</dbReference>
<dbReference type="RefSeq" id="WP_013704228.1">
    <property type="nucleotide sequence ID" value="NC_015387.1"/>
</dbReference>